<keyword evidence="6 12" id="KW-0479">Metal-binding</keyword>
<dbReference type="InterPro" id="IPR005147">
    <property type="entry name" value="tRNA_synthase_B5-dom"/>
</dbReference>
<comment type="subcellular location">
    <subcellularLocation>
        <location evidence="2 12">Cytoplasm</location>
    </subcellularLocation>
</comment>
<dbReference type="eggNOG" id="COG0072">
    <property type="taxonomic scope" value="Bacteria"/>
</dbReference>
<comment type="similarity">
    <text evidence="3 12">Belongs to the phenylalanyl-tRNA synthetase beta subunit family. Type 2 subfamily.</text>
</comment>
<dbReference type="Proteomes" id="UP000001296">
    <property type="component" value="Chromosome"/>
</dbReference>
<evidence type="ECO:0000313" key="14">
    <source>
        <dbReference type="EMBL" id="ADN03105.1"/>
    </source>
</evidence>
<comment type="cofactor">
    <cofactor evidence="1 12">
        <name>Mg(2+)</name>
        <dbReference type="ChEBI" id="CHEBI:18420"/>
    </cofactor>
</comment>
<keyword evidence="11 12" id="KW-0030">Aminoacyl-tRNA synthetase</keyword>
<feature type="binding site" evidence="12">
    <location>
        <position position="341"/>
    </location>
    <ligand>
        <name>Mg(2+)</name>
        <dbReference type="ChEBI" id="CHEBI:18420"/>
        <note>shared with alpha subunit</note>
    </ligand>
</feature>
<name>E0RRC8_WINT6</name>
<evidence type="ECO:0000256" key="12">
    <source>
        <dbReference type="HAMAP-Rule" id="MF_00284"/>
    </source>
</evidence>
<evidence type="ECO:0000256" key="11">
    <source>
        <dbReference type="ARBA" id="ARBA00023146"/>
    </source>
</evidence>
<reference key="1">
    <citation type="submission" date="2009-08" db="EMBL/GenBank/DDBJ databases">
        <title>The genome sequence of Spirochaeta thermophila DSM6192.</title>
        <authorList>
            <person name="Angelov A."/>
            <person name="Mientus M."/>
            <person name="Wittenberg S."/>
            <person name="Lehmann R."/>
            <person name="Liesegang H."/>
            <person name="Daniel R."/>
            <person name="Liebl W."/>
        </authorList>
    </citation>
    <scope>NUCLEOTIDE SEQUENCE</scope>
    <source>
        <strain>DSM 6192</strain>
    </source>
</reference>
<evidence type="ECO:0000256" key="1">
    <source>
        <dbReference type="ARBA" id="ARBA00001946"/>
    </source>
</evidence>
<keyword evidence="9 12" id="KW-0460">Magnesium</keyword>
<dbReference type="SUPFAM" id="SSF46955">
    <property type="entry name" value="Putative DNA-binding domain"/>
    <property type="match status" value="2"/>
</dbReference>
<dbReference type="GO" id="GO:0004826">
    <property type="term" value="F:phenylalanine-tRNA ligase activity"/>
    <property type="evidence" value="ECO:0007669"/>
    <property type="project" value="UniProtKB-UniRule"/>
</dbReference>
<dbReference type="Pfam" id="PF18262">
    <property type="entry name" value="PhetRS_B1"/>
    <property type="match status" value="1"/>
</dbReference>
<dbReference type="Pfam" id="PF03484">
    <property type="entry name" value="B5"/>
    <property type="match status" value="1"/>
</dbReference>
<evidence type="ECO:0000256" key="9">
    <source>
        <dbReference type="ARBA" id="ARBA00022842"/>
    </source>
</evidence>
<dbReference type="InterPro" id="IPR045060">
    <property type="entry name" value="Phe-tRNA-ligase_IIc_bsu"/>
</dbReference>
<dbReference type="GO" id="GO:0000287">
    <property type="term" value="F:magnesium ion binding"/>
    <property type="evidence" value="ECO:0007669"/>
    <property type="project" value="InterPro"/>
</dbReference>
<dbReference type="RefSeq" id="WP_013314943.1">
    <property type="nucleotide sequence ID" value="NC_014484.1"/>
</dbReference>
<keyword evidence="7 12" id="KW-0547">Nucleotide-binding</keyword>
<keyword evidence="10 12" id="KW-0648">Protein biosynthesis</keyword>
<dbReference type="PaxDb" id="665571-STHERM_c21760"/>
<dbReference type="PROSITE" id="PS51483">
    <property type="entry name" value="B5"/>
    <property type="match status" value="1"/>
</dbReference>
<dbReference type="InterPro" id="IPR040659">
    <property type="entry name" value="PhetRS_B1"/>
</dbReference>
<dbReference type="EMBL" id="CP001698">
    <property type="protein sequence ID" value="ADN03105.1"/>
    <property type="molecule type" value="Genomic_DNA"/>
</dbReference>
<dbReference type="InterPro" id="IPR004531">
    <property type="entry name" value="Phe-tRNA-synth_IIc_bsu_arc_euk"/>
</dbReference>
<accession>E0RRC8</accession>
<feature type="binding site" evidence="12">
    <location>
        <position position="351"/>
    </location>
    <ligand>
        <name>Mg(2+)</name>
        <dbReference type="ChEBI" id="CHEBI:18420"/>
        <note>shared with alpha subunit</note>
    </ligand>
</feature>
<keyword evidence="5 12" id="KW-0436">Ligase</keyword>
<dbReference type="Gene3D" id="3.30.930.10">
    <property type="entry name" value="Bira Bifunctional Protein, Domain 2"/>
    <property type="match status" value="1"/>
</dbReference>
<dbReference type="GO" id="GO:0003723">
    <property type="term" value="F:RNA binding"/>
    <property type="evidence" value="ECO:0007669"/>
    <property type="project" value="InterPro"/>
</dbReference>
<evidence type="ECO:0000259" key="13">
    <source>
        <dbReference type="PROSITE" id="PS51483"/>
    </source>
</evidence>
<evidence type="ECO:0000313" key="15">
    <source>
        <dbReference type="Proteomes" id="UP000001296"/>
    </source>
</evidence>
<evidence type="ECO:0000256" key="10">
    <source>
        <dbReference type="ARBA" id="ARBA00022917"/>
    </source>
</evidence>
<dbReference type="GO" id="GO:0005524">
    <property type="term" value="F:ATP binding"/>
    <property type="evidence" value="ECO:0007669"/>
    <property type="project" value="UniProtKB-UniRule"/>
</dbReference>
<evidence type="ECO:0000256" key="2">
    <source>
        <dbReference type="ARBA" id="ARBA00004496"/>
    </source>
</evidence>
<dbReference type="SMART" id="SM00873">
    <property type="entry name" value="B3_4"/>
    <property type="match status" value="1"/>
</dbReference>
<keyword evidence="8 12" id="KW-0067">ATP-binding</keyword>
<dbReference type="Gene3D" id="3.30.56.10">
    <property type="match status" value="2"/>
</dbReference>
<dbReference type="NCBIfam" id="TIGR00471">
    <property type="entry name" value="pheT_arch"/>
    <property type="match status" value="1"/>
</dbReference>
<dbReference type="InterPro" id="IPR045864">
    <property type="entry name" value="aa-tRNA-synth_II/BPL/LPL"/>
</dbReference>
<evidence type="ECO:0000256" key="3">
    <source>
        <dbReference type="ARBA" id="ARBA00007438"/>
    </source>
</evidence>
<evidence type="ECO:0000256" key="6">
    <source>
        <dbReference type="ARBA" id="ARBA00022723"/>
    </source>
</evidence>
<dbReference type="GO" id="GO:0009328">
    <property type="term" value="C:phenylalanine-tRNA ligase complex"/>
    <property type="evidence" value="ECO:0007669"/>
    <property type="project" value="TreeGrafter"/>
</dbReference>
<protein>
    <recommendedName>
        <fullName evidence="12">Phenylalanine--tRNA ligase beta subunit</fullName>
        <ecNumber evidence="12">6.1.1.20</ecNumber>
    </recommendedName>
    <alternativeName>
        <fullName evidence="12">Phenylalanyl-tRNA synthetase beta subunit</fullName>
        <shortName evidence="12">PheRS</shortName>
    </alternativeName>
</protein>
<feature type="binding site" evidence="12">
    <location>
        <position position="350"/>
    </location>
    <ligand>
        <name>Mg(2+)</name>
        <dbReference type="ChEBI" id="CHEBI:18420"/>
        <note>shared with alpha subunit</note>
    </ligand>
</feature>
<dbReference type="InterPro" id="IPR009061">
    <property type="entry name" value="DNA-bd_dom_put_sf"/>
</dbReference>
<sequence>MPKIEISRDKFFDALGRRFSYPELEELLTVAKGELDDVDEEEGLLKIELNDTNRPDLWSLRGLVRQLRTYLGEPAPTYPFISRPNERKESGERTIEVDPGLREIRPYIAGFVARGRVVDDDLLRDLIQTQEKLCWNFGQKRKAVAMGIYRSTLIRYPVQYKAADPDRTRFVPLSMEKELSLREILREHPKGQEFGWIVEHLPAYPFLTDARGEVLSFPPIINSARIGAVEVGDEELFVELTGLDLKTILLACTIVACDMADEGFEILPVKVVYPYDTPMGRELTTPFAFQTVEHTTRSAVEKLLGLNFTSEEISQALTRMGVSHTIEGDTITIVPPVYRNDFLHPVDIAEDIMIGHGMDRFDPEMPRDFTVGRLSAAEERNRRVKMLMVGMGFQEMIFNYLGSRRDFIEKMRVSDEDAIRVANPLSENYEYVRPSVLPSLLAAESVSSHAVYPHHIFETGKVAKKDPEDNYGSKTYNMLGFLSADPKADFNMTSSHVAALCYYLGKEYTLEPKEDPRFVPGRTAALLVGGREVGIFGEVHPEVLENWGITMPCAACEINLDILFEAE</sequence>
<evidence type="ECO:0000256" key="8">
    <source>
        <dbReference type="ARBA" id="ARBA00022840"/>
    </source>
</evidence>
<feature type="binding site" evidence="12">
    <location>
        <position position="347"/>
    </location>
    <ligand>
        <name>Mg(2+)</name>
        <dbReference type="ChEBI" id="CHEBI:18420"/>
        <note>shared with alpha subunit</note>
    </ligand>
</feature>
<dbReference type="KEGG" id="sta:STHERM_c21760"/>
<dbReference type="GO" id="GO:0006432">
    <property type="term" value="P:phenylalanyl-tRNA aminoacylation"/>
    <property type="evidence" value="ECO:0007669"/>
    <property type="project" value="UniProtKB-UniRule"/>
</dbReference>
<dbReference type="InterPro" id="IPR022918">
    <property type="entry name" value="Phe_tRNA_ligase_beta2_arc"/>
</dbReference>
<proteinExistence type="inferred from homology"/>
<dbReference type="PANTHER" id="PTHR10947">
    <property type="entry name" value="PHENYLALANYL-TRNA SYNTHETASE BETA CHAIN AND LEUCINE-RICH REPEAT-CONTAINING PROTEIN 47"/>
    <property type="match status" value="1"/>
</dbReference>
<feature type="domain" description="B5" evidence="13">
    <location>
        <begin position="288"/>
        <end position="363"/>
    </location>
</feature>
<dbReference type="HAMAP" id="MF_00284">
    <property type="entry name" value="Phe_tRNA_synth_beta2"/>
    <property type="match status" value="1"/>
</dbReference>
<dbReference type="InterPro" id="IPR020825">
    <property type="entry name" value="Phe-tRNA_synthase-like_B3/B4"/>
</dbReference>
<comment type="subunit">
    <text evidence="12">Tetramer of two alpha and two beta subunits.</text>
</comment>
<dbReference type="SUPFAM" id="SSF55681">
    <property type="entry name" value="Class II aaRS and biotin synthetases"/>
    <property type="match status" value="1"/>
</dbReference>
<dbReference type="PANTHER" id="PTHR10947:SF0">
    <property type="entry name" value="PHENYLALANINE--TRNA LIGASE BETA SUBUNIT"/>
    <property type="match status" value="1"/>
</dbReference>
<dbReference type="EC" id="6.1.1.20" evidence="12"/>
<dbReference type="AlphaFoldDB" id="E0RRC8"/>
<dbReference type="InterPro" id="IPR005146">
    <property type="entry name" value="B3/B4_tRNA-bd"/>
</dbReference>
<dbReference type="Gene3D" id="3.50.40.10">
    <property type="entry name" value="Phenylalanyl-trna Synthetase, Chain B, domain 3"/>
    <property type="match status" value="1"/>
</dbReference>
<dbReference type="HOGENOM" id="CLU_020279_3_0_12"/>
<dbReference type="SMART" id="SM00874">
    <property type="entry name" value="B5"/>
    <property type="match status" value="1"/>
</dbReference>
<keyword evidence="4 12" id="KW-0963">Cytoplasm</keyword>
<comment type="catalytic activity">
    <reaction evidence="12">
        <text>tRNA(Phe) + L-phenylalanine + ATP = L-phenylalanyl-tRNA(Phe) + AMP + diphosphate + H(+)</text>
        <dbReference type="Rhea" id="RHEA:19413"/>
        <dbReference type="Rhea" id="RHEA-COMP:9668"/>
        <dbReference type="Rhea" id="RHEA-COMP:9699"/>
        <dbReference type="ChEBI" id="CHEBI:15378"/>
        <dbReference type="ChEBI" id="CHEBI:30616"/>
        <dbReference type="ChEBI" id="CHEBI:33019"/>
        <dbReference type="ChEBI" id="CHEBI:58095"/>
        <dbReference type="ChEBI" id="CHEBI:78442"/>
        <dbReference type="ChEBI" id="CHEBI:78531"/>
        <dbReference type="ChEBI" id="CHEBI:456215"/>
        <dbReference type="EC" id="6.1.1.20"/>
    </reaction>
</comment>
<dbReference type="CDD" id="cd00769">
    <property type="entry name" value="PheRS_beta_core"/>
    <property type="match status" value="1"/>
</dbReference>
<gene>
    <name evidence="12" type="primary">pheT</name>
    <name evidence="14" type="ordered locus">STHERM_c21760</name>
</gene>
<evidence type="ECO:0000256" key="5">
    <source>
        <dbReference type="ARBA" id="ARBA00022598"/>
    </source>
</evidence>
<evidence type="ECO:0000256" key="4">
    <source>
        <dbReference type="ARBA" id="ARBA00022490"/>
    </source>
</evidence>
<dbReference type="Pfam" id="PF17759">
    <property type="entry name" value="tRNA_synthFbeta"/>
    <property type="match status" value="1"/>
</dbReference>
<organism evidence="14 15">
    <name type="scientific">Winmispira thermophila (strain ATCC 49972 / DSM 6192 / RI 19.B1)</name>
    <name type="common">Spirochaeta thermophila</name>
    <dbReference type="NCBI Taxonomy" id="665571"/>
    <lineage>
        <taxon>Bacteria</taxon>
        <taxon>Pseudomonadati</taxon>
        <taxon>Spirochaetota</taxon>
        <taxon>Spirochaetia</taxon>
        <taxon>Winmispirales</taxon>
        <taxon>Winmispiraceae</taxon>
        <taxon>Winmispira</taxon>
    </lineage>
</organism>
<reference evidence="14 15" key="2">
    <citation type="journal article" date="2010" name="J. Bacteriol.">
        <title>Genome sequence of the polysaccharide-degrading, thermophilic anaerobe Spirochaeta thermophila DSM 6192.</title>
        <authorList>
            <person name="Angelov A."/>
            <person name="Liebl S."/>
            <person name="Ballschmiter M."/>
            <person name="Bomeke M."/>
            <person name="Lehmann R."/>
            <person name="Liesegang H."/>
            <person name="Daniel R."/>
            <person name="Liebl W."/>
        </authorList>
    </citation>
    <scope>NUCLEOTIDE SEQUENCE [LARGE SCALE GENOMIC DNA]</scope>
    <source>
        <strain evidence="15">ATCC 49972 / DSM 6192 / RI 19.B1</strain>
    </source>
</reference>
<dbReference type="InterPro" id="IPR041616">
    <property type="entry name" value="PheRS_beta_core"/>
</dbReference>
<evidence type="ECO:0000256" key="7">
    <source>
        <dbReference type="ARBA" id="ARBA00022741"/>
    </source>
</evidence>